<dbReference type="AlphaFoldDB" id="A0A8J5T304"/>
<organism evidence="3 4">
    <name type="scientific">Homarus americanus</name>
    <name type="common">American lobster</name>
    <dbReference type="NCBI Taxonomy" id="6706"/>
    <lineage>
        <taxon>Eukaryota</taxon>
        <taxon>Metazoa</taxon>
        <taxon>Ecdysozoa</taxon>
        <taxon>Arthropoda</taxon>
        <taxon>Crustacea</taxon>
        <taxon>Multicrustacea</taxon>
        <taxon>Malacostraca</taxon>
        <taxon>Eumalacostraca</taxon>
        <taxon>Eucarida</taxon>
        <taxon>Decapoda</taxon>
        <taxon>Pleocyemata</taxon>
        <taxon>Astacidea</taxon>
        <taxon>Nephropoidea</taxon>
        <taxon>Nephropidae</taxon>
        <taxon>Homarus</taxon>
    </lineage>
</organism>
<protein>
    <submittedName>
        <fullName evidence="3">Uncharacterized protein</fullName>
    </submittedName>
</protein>
<keyword evidence="4" id="KW-1185">Reference proteome</keyword>
<feature type="compositionally biased region" description="Low complexity" evidence="1">
    <location>
        <begin position="128"/>
        <end position="165"/>
    </location>
</feature>
<feature type="chain" id="PRO_5035172911" evidence="2">
    <location>
        <begin position="23"/>
        <end position="238"/>
    </location>
</feature>
<accession>A0A8J5T304</accession>
<evidence type="ECO:0000256" key="2">
    <source>
        <dbReference type="SAM" id="SignalP"/>
    </source>
</evidence>
<feature type="signal peptide" evidence="2">
    <location>
        <begin position="1"/>
        <end position="22"/>
    </location>
</feature>
<reference evidence="3" key="1">
    <citation type="journal article" date="2021" name="Sci. Adv.">
        <title>The American lobster genome reveals insights on longevity, neural, and immune adaptations.</title>
        <authorList>
            <person name="Polinski J.M."/>
            <person name="Zimin A.V."/>
            <person name="Clark K.F."/>
            <person name="Kohn A.B."/>
            <person name="Sadowski N."/>
            <person name="Timp W."/>
            <person name="Ptitsyn A."/>
            <person name="Khanna P."/>
            <person name="Romanova D.Y."/>
            <person name="Williams P."/>
            <person name="Greenwood S.J."/>
            <person name="Moroz L.L."/>
            <person name="Walt D.R."/>
            <person name="Bodnar A.G."/>
        </authorList>
    </citation>
    <scope>NUCLEOTIDE SEQUENCE</scope>
    <source>
        <strain evidence="3">GMGI-L3</strain>
    </source>
</reference>
<evidence type="ECO:0000313" key="4">
    <source>
        <dbReference type="Proteomes" id="UP000747542"/>
    </source>
</evidence>
<gene>
    <name evidence="3" type="ORF">Hamer_G009684</name>
</gene>
<feature type="region of interest" description="Disordered" evidence="1">
    <location>
        <begin position="114"/>
        <end position="206"/>
    </location>
</feature>
<evidence type="ECO:0000313" key="3">
    <source>
        <dbReference type="EMBL" id="KAG7172319.1"/>
    </source>
</evidence>
<dbReference type="Proteomes" id="UP000747542">
    <property type="component" value="Unassembled WGS sequence"/>
</dbReference>
<evidence type="ECO:0000256" key="1">
    <source>
        <dbReference type="SAM" id="MobiDB-lite"/>
    </source>
</evidence>
<comment type="caution">
    <text evidence="3">The sequence shown here is derived from an EMBL/GenBank/DDBJ whole genome shotgun (WGS) entry which is preliminary data.</text>
</comment>
<feature type="compositionally biased region" description="Pro residues" evidence="1">
    <location>
        <begin position="181"/>
        <end position="196"/>
    </location>
</feature>
<feature type="compositionally biased region" description="Low complexity" evidence="1">
    <location>
        <begin position="197"/>
        <end position="206"/>
    </location>
</feature>
<name>A0A8J5T304_HOMAM</name>
<sequence>MSRLQVMIGGTLLTLGLLCCEAKMVVLEAPLSHNNHNNHNQHFYHDNTETVKTEMVLLTGSDRHLNLDGEPTETDVDRVKDPNWQHLIKEEAPIYPGSLSLAGEKNFRRRRSIKSIPSPTNPTPSPTNPTSSPTKSTPSPTNPTSSPTKSTPSPTNPTSSPTKSTLPYMNPTSSSTVHPPLRIPPPPLQPSPPSPTNPTSSLQPSLTPSYQSHLLLLLLPPISLLPLPIFPPLYQPIT</sequence>
<dbReference type="EMBL" id="JAHLQT010011563">
    <property type="protein sequence ID" value="KAG7172319.1"/>
    <property type="molecule type" value="Genomic_DNA"/>
</dbReference>
<keyword evidence="2" id="KW-0732">Signal</keyword>
<proteinExistence type="predicted"/>